<gene>
    <name evidence="2" type="ordered locus">AM1_4543</name>
</gene>
<keyword evidence="1" id="KW-0472">Membrane</keyword>
<dbReference type="KEGG" id="amr:AM1_4543"/>
<name>B0BZ75_ACAM1</name>
<evidence type="ECO:0000313" key="2">
    <source>
        <dbReference type="EMBL" id="ABW29519.1"/>
    </source>
</evidence>
<dbReference type="EMBL" id="CP000828">
    <property type="protein sequence ID" value="ABW29519.1"/>
    <property type="molecule type" value="Genomic_DNA"/>
</dbReference>
<dbReference type="AlphaFoldDB" id="B0BZ75"/>
<evidence type="ECO:0008006" key="4">
    <source>
        <dbReference type="Google" id="ProtNLM"/>
    </source>
</evidence>
<dbReference type="OrthoDB" id="571788at2"/>
<dbReference type="RefSeq" id="WP_012164829.1">
    <property type="nucleotide sequence ID" value="NC_009925.1"/>
</dbReference>
<keyword evidence="1" id="KW-0812">Transmembrane</keyword>
<reference evidence="2 3" key="1">
    <citation type="journal article" date="2008" name="Proc. Natl. Acad. Sci. U.S.A.">
        <title>Niche adaptation and genome expansion in the chlorophyll d-producing cyanobacterium Acaryochloris marina.</title>
        <authorList>
            <person name="Swingley W.D."/>
            <person name="Chen M."/>
            <person name="Cheung P.C."/>
            <person name="Conrad A.L."/>
            <person name="Dejesa L.C."/>
            <person name="Hao J."/>
            <person name="Honchak B.M."/>
            <person name="Karbach L.E."/>
            <person name="Kurdoglu A."/>
            <person name="Lahiri S."/>
            <person name="Mastrian S.D."/>
            <person name="Miyashita H."/>
            <person name="Page L."/>
            <person name="Ramakrishna P."/>
            <person name="Satoh S."/>
            <person name="Sattley W.M."/>
            <person name="Shimada Y."/>
            <person name="Taylor H.L."/>
            <person name="Tomo T."/>
            <person name="Tsuchiya T."/>
            <person name="Wang Z.T."/>
            <person name="Raymond J."/>
            <person name="Mimuro M."/>
            <person name="Blankenship R.E."/>
            <person name="Touchman J.W."/>
        </authorList>
    </citation>
    <scope>NUCLEOTIDE SEQUENCE [LARGE SCALE GENOMIC DNA]</scope>
    <source>
        <strain evidence="3">MBIC 11017</strain>
    </source>
</reference>
<sequence>MKVIEHTPALLVLQERLLGIRLFGGATALLGFMIFIIFEFPFDLFGCFCIAIAALISTLSPLEICTFDKSDNVVVLEKRRWFSSQIRRYCMTQIETIHVEEKAWLGTNFYQVRLNFVSGHRSTLTQFATTDRIAQHSLAERIRDFLEVGCLTTIS</sequence>
<dbReference type="HOGENOM" id="CLU_140888_0_0_3"/>
<protein>
    <recommendedName>
        <fullName evidence="4">DUF304 domain-containing protein</fullName>
    </recommendedName>
</protein>
<feature type="transmembrane region" description="Helical" evidence="1">
    <location>
        <begin position="20"/>
        <end position="38"/>
    </location>
</feature>
<organism evidence="2 3">
    <name type="scientific">Acaryochloris marina (strain MBIC 11017)</name>
    <dbReference type="NCBI Taxonomy" id="329726"/>
    <lineage>
        <taxon>Bacteria</taxon>
        <taxon>Bacillati</taxon>
        <taxon>Cyanobacteriota</taxon>
        <taxon>Cyanophyceae</taxon>
        <taxon>Acaryochloridales</taxon>
        <taxon>Acaryochloridaceae</taxon>
        <taxon>Acaryochloris</taxon>
    </lineage>
</organism>
<proteinExistence type="predicted"/>
<keyword evidence="3" id="KW-1185">Reference proteome</keyword>
<evidence type="ECO:0000256" key="1">
    <source>
        <dbReference type="SAM" id="Phobius"/>
    </source>
</evidence>
<evidence type="ECO:0000313" key="3">
    <source>
        <dbReference type="Proteomes" id="UP000000268"/>
    </source>
</evidence>
<dbReference type="Proteomes" id="UP000000268">
    <property type="component" value="Chromosome"/>
</dbReference>
<dbReference type="eggNOG" id="ENOG50335J0">
    <property type="taxonomic scope" value="Bacteria"/>
</dbReference>
<keyword evidence="1" id="KW-1133">Transmembrane helix</keyword>
<feature type="transmembrane region" description="Helical" evidence="1">
    <location>
        <begin position="45"/>
        <end position="62"/>
    </location>
</feature>
<accession>B0BZ75</accession>